<proteinExistence type="predicted"/>
<feature type="non-terminal residue" evidence="2">
    <location>
        <position position="1"/>
    </location>
</feature>
<organism evidence="2">
    <name type="scientific">uncultured Solirubrobacteraceae bacterium</name>
    <dbReference type="NCBI Taxonomy" id="1162706"/>
    <lineage>
        <taxon>Bacteria</taxon>
        <taxon>Bacillati</taxon>
        <taxon>Actinomycetota</taxon>
        <taxon>Thermoleophilia</taxon>
        <taxon>Solirubrobacterales</taxon>
        <taxon>Solirubrobacteraceae</taxon>
        <taxon>environmental samples</taxon>
    </lineage>
</organism>
<feature type="region of interest" description="Disordered" evidence="1">
    <location>
        <begin position="1"/>
        <end position="151"/>
    </location>
</feature>
<evidence type="ECO:0000313" key="2">
    <source>
        <dbReference type="EMBL" id="CAA9503941.1"/>
    </source>
</evidence>
<evidence type="ECO:0000256" key="1">
    <source>
        <dbReference type="SAM" id="MobiDB-lite"/>
    </source>
</evidence>
<dbReference type="AlphaFoldDB" id="A0A6J4SSC4"/>
<accession>A0A6J4SSC4</accession>
<feature type="non-terminal residue" evidence="2">
    <location>
        <position position="151"/>
    </location>
</feature>
<feature type="compositionally biased region" description="Low complexity" evidence="1">
    <location>
        <begin position="27"/>
        <end position="45"/>
    </location>
</feature>
<dbReference type="EMBL" id="CADCVO010000386">
    <property type="protein sequence ID" value="CAA9503941.1"/>
    <property type="molecule type" value="Genomic_DNA"/>
</dbReference>
<feature type="compositionally biased region" description="Basic residues" evidence="1">
    <location>
        <begin position="73"/>
        <end position="82"/>
    </location>
</feature>
<feature type="compositionally biased region" description="Basic residues" evidence="1">
    <location>
        <begin position="93"/>
        <end position="116"/>
    </location>
</feature>
<protein>
    <submittedName>
        <fullName evidence="2">Uncharacterized protein</fullName>
    </submittedName>
</protein>
<name>A0A6J4SSC4_9ACTN</name>
<gene>
    <name evidence="2" type="ORF">AVDCRST_MAG13-2419</name>
</gene>
<reference evidence="2" key="1">
    <citation type="submission" date="2020-02" db="EMBL/GenBank/DDBJ databases">
        <authorList>
            <person name="Meier V. D."/>
        </authorList>
    </citation>
    <scope>NUCLEOTIDE SEQUENCE</scope>
    <source>
        <strain evidence="2">AVDCRST_MAG13</strain>
    </source>
</reference>
<sequence>DGAARPRKRWADAHHPGPAGGRRARRVGVLPRAPGLRARARGAGLRDPRPRRRDAAPLGGDGRILARPGGPRRAPRAVRRRVVPGGYRELPHRGGRRRRPLGRAASRRRPASHRAGRCGGHGPWHARGPRPGRRRQPADLLPAHGRPAAGL</sequence>